<name>A0A1J9TY00_9BACI</name>
<dbReference type="GO" id="GO:0016747">
    <property type="term" value="F:acyltransferase activity, transferring groups other than amino-acyl groups"/>
    <property type="evidence" value="ECO:0007669"/>
    <property type="project" value="InterPro"/>
</dbReference>
<feature type="transmembrane region" description="Helical" evidence="3">
    <location>
        <begin position="314"/>
        <end position="332"/>
    </location>
</feature>
<evidence type="ECO:0000256" key="1">
    <source>
        <dbReference type="ARBA" id="ARBA00004370"/>
    </source>
</evidence>
<feature type="transmembrane region" description="Helical" evidence="3">
    <location>
        <begin position="52"/>
        <end position="75"/>
    </location>
</feature>
<feature type="transmembrane region" description="Helical" evidence="3">
    <location>
        <begin position="185"/>
        <end position="206"/>
    </location>
</feature>
<dbReference type="GO" id="GO:0016020">
    <property type="term" value="C:membrane"/>
    <property type="evidence" value="ECO:0007669"/>
    <property type="project" value="TreeGrafter"/>
</dbReference>
<gene>
    <name evidence="5" type="ORF">BAU25_03125</name>
</gene>
<dbReference type="EMBL" id="MAOE01000132">
    <property type="protein sequence ID" value="OJD56292.1"/>
    <property type="molecule type" value="Genomic_DNA"/>
</dbReference>
<comment type="similarity">
    <text evidence="2">Belongs to the acyltransferase 3 family.</text>
</comment>
<feature type="transmembrane region" description="Helical" evidence="3">
    <location>
        <begin position="12"/>
        <end position="32"/>
    </location>
</feature>
<dbReference type="PANTHER" id="PTHR23028:SF53">
    <property type="entry name" value="ACYL_TRANSF_3 DOMAIN-CONTAINING PROTEIN"/>
    <property type="match status" value="1"/>
</dbReference>
<accession>A0A1J9TY00</accession>
<dbReference type="AlphaFoldDB" id="A0A1J9TY00"/>
<reference evidence="5 6" key="1">
    <citation type="submission" date="2016-06" db="EMBL/GenBank/DDBJ databases">
        <title>First insights into the genetic diversity and population structure of in the Bacillus cereus group bacteria from diverse marine environments.</title>
        <authorList>
            <person name="Liu Y."/>
            <person name="Lai Q."/>
            <person name="Shao Z."/>
        </authorList>
    </citation>
    <scope>NUCLEOTIDE SEQUENCE [LARGE SCALE GENOMIC DNA]</scope>
    <source>
        <strain evidence="5 6">N35-10-2</strain>
    </source>
</reference>
<dbReference type="Pfam" id="PF01757">
    <property type="entry name" value="Acyl_transf_3"/>
    <property type="match status" value="1"/>
</dbReference>
<feature type="transmembrane region" description="Helical" evidence="3">
    <location>
        <begin position="157"/>
        <end position="178"/>
    </location>
</feature>
<proteinExistence type="inferred from homology"/>
<dbReference type="InterPro" id="IPR050879">
    <property type="entry name" value="Acyltransferase_3"/>
</dbReference>
<evidence type="ECO:0000313" key="5">
    <source>
        <dbReference type="EMBL" id="OJD56292.1"/>
    </source>
</evidence>
<feature type="transmembrane region" description="Helical" evidence="3">
    <location>
        <begin position="269"/>
        <end position="293"/>
    </location>
</feature>
<evidence type="ECO:0000256" key="2">
    <source>
        <dbReference type="ARBA" id="ARBA00007400"/>
    </source>
</evidence>
<keyword evidence="3" id="KW-0812">Transmembrane</keyword>
<dbReference type="PANTHER" id="PTHR23028">
    <property type="entry name" value="ACETYLTRANSFERASE"/>
    <property type="match status" value="1"/>
</dbReference>
<protein>
    <recommendedName>
        <fullName evidence="4">Acyltransferase 3 domain-containing protein</fullName>
    </recommendedName>
</protein>
<feature type="transmembrane region" description="Helical" evidence="3">
    <location>
        <begin position="244"/>
        <end position="263"/>
    </location>
</feature>
<feature type="domain" description="Acyltransferase 3" evidence="4">
    <location>
        <begin position="6"/>
        <end position="352"/>
    </location>
</feature>
<evidence type="ECO:0000313" key="6">
    <source>
        <dbReference type="Proteomes" id="UP000181873"/>
    </source>
</evidence>
<dbReference type="InterPro" id="IPR002656">
    <property type="entry name" value="Acyl_transf_3_dom"/>
</dbReference>
<evidence type="ECO:0000259" key="4">
    <source>
        <dbReference type="Pfam" id="PF01757"/>
    </source>
</evidence>
<dbReference type="GO" id="GO:0009103">
    <property type="term" value="P:lipopolysaccharide biosynthetic process"/>
    <property type="evidence" value="ECO:0007669"/>
    <property type="project" value="TreeGrafter"/>
</dbReference>
<sequence>MKNRLDELDSLRGLAALTVVAHHYLLIFPFIWNNTFQDKEYAVLNLVKYSPIHLFFAGHEAVILFFVLSGFVLSLPYLKNTNMTYSSYLIKRFLRLYIPYSISVLIATFLYVSFSNGLIHNLSDWFNNIWVLPIQLSNFIQHFTMLGSFNNSVINPIYWSLIHEMRISIIFPVILYFIIKHNWKITLIVSFIWCSSAFVLTNKLNVFNQSDYLMTIYYLFMFIVGALLAKHKNVFLQFFSERSVGMKLIIMICAVLLYTARWWGYSFQFMHNIIITDFLTMFGSTIMIVISIGSKRIKNILLMKPINFIGKISYSLYLYHCVTLLTFCHWLQYKIGYLFILVLSFVCAMILATISYYCIEKPSIRLGKILVRKYSSPAIKNDLSIRLKK</sequence>
<dbReference type="Proteomes" id="UP000181873">
    <property type="component" value="Unassembled WGS sequence"/>
</dbReference>
<comment type="subcellular location">
    <subcellularLocation>
        <location evidence="1">Membrane</location>
    </subcellularLocation>
</comment>
<dbReference type="RefSeq" id="WP_071759312.1">
    <property type="nucleotide sequence ID" value="NZ_CBCSIO010000017.1"/>
</dbReference>
<feature type="transmembrane region" description="Helical" evidence="3">
    <location>
        <begin position="338"/>
        <end position="359"/>
    </location>
</feature>
<feature type="transmembrane region" description="Helical" evidence="3">
    <location>
        <begin position="212"/>
        <end position="229"/>
    </location>
</feature>
<feature type="transmembrane region" description="Helical" evidence="3">
    <location>
        <begin position="96"/>
        <end position="114"/>
    </location>
</feature>
<keyword evidence="3" id="KW-0472">Membrane</keyword>
<comment type="caution">
    <text evidence="5">The sequence shown here is derived from an EMBL/GenBank/DDBJ whole genome shotgun (WGS) entry which is preliminary data.</text>
</comment>
<keyword evidence="3" id="KW-1133">Transmembrane helix</keyword>
<evidence type="ECO:0000256" key="3">
    <source>
        <dbReference type="SAM" id="Phobius"/>
    </source>
</evidence>
<organism evidence="5 6">
    <name type="scientific">Bacillus albus</name>
    <dbReference type="NCBI Taxonomy" id="2026189"/>
    <lineage>
        <taxon>Bacteria</taxon>
        <taxon>Bacillati</taxon>
        <taxon>Bacillota</taxon>
        <taxon>Bacilli</taxon>
        <taxon>Bacillales</taxon>
        <taxon>Bacillaceae</taxon>
        <taxon>Bacillus</taxon>
        <taxon>Bacillus cereus group</taxon>
    </lineage>
</organism>